<keyword evidence="5" id="KW-1185">Reference proteome</keyword>
<dbReference type="PROSITE" id="PS00018">
    <property type="entry name" value="EF_HAND_1"/>
    <property type="match status" value="1"/>
</dbReference>
<dbReference type="InterPro" id="IPR000048">
    <property type="entry name" value="IQ_motif_EF-hand-BS"/>
</dbReference>
<dbReference type="InterPro" id="IPR002048">
    <property type="entry name" value="EF_hand_dom"/>
</dbReference>
<dbReference type="PROSITE" id="PS50096">
    <property type="entry name" value="IQ"/>
    <property type="match status" value="2"/>
</dbReference>
<dbReference type="SUPFAM" id="SSF47473">
    <property type="entry name" value="EF-hand"/>
    <property type="match status" value="1"/>
</dbReference>
<dbReference type="InterPro" id="IPR027417">
    <property type="entry name" value="P-loop_NTPase"/>
</dbReference>
<dbReference type="GO" id="GO:0005509">
    <property type="term" value="F:calcium ion binding"/>
    <property type="evidence" value="ECO:0007669"/>
    <property type="project" value="InterPro"/>
</dbReference>
<dbReference type="OrthoDB" id="26525at2759"/>
<reference evidence="4 5" key="1">
    <citation type="journal article" date="2014" name="Genome Biol. Evol.">
        <title>The secreted proteins of Achlya hypogyna and Thraustotheca clavata identify the ancestral oomycete secretome and reveal gene acquisitions by horizontal gene transfer.</title>
        <authorList>
            <person name="Misner I."/>
            <person name="Blouin N."/>
            <person name="Leonard G."/>
            <person name="Richards T.A."/>
            <person name="Lane C.E."/>
        </authorList>
    </citation>
    <scope>NUCLEOTIDE SEQUENCE [LARGE SCALE GENOMIC DNA]</scope>
    <source>
        <strain evidence="4 5">ATCC 48635</strain>
    </source>
</reference>
<comment type="caution">
    <text evidence="4">The sequence shown here is derived from an EMBL/GenBank/DDBJ whole genome shotgun (WGS) entry which is preliminary data.</text>
</comment>
<dbReference type="Gene3D" id="1.10.238.10">
    <property type="entry name" value="EF-hand"/>
    <property type="match status" value="1"/>
</dbReference>
<dbReference type="SUPFAM" id="SSF55781">
    <property type="entry name" value="GAF domain-like"/>
    <property type="match status" value="1"/>
</dbReference>
<evidence type="ECO:0000313" key="4">
    <source>
        <dbReference type="EMBL" id="OQR82594.1"/>
    </source>
</evidence>
<name>A0A1V9YA80_ACHHY</name>
<dbReference type="InterPro" id="IPR011992">
    <property type="entry name" value="EF-hand-dom_pair"/>
</dbReference>
<sequence length="2418" mass="263666">MGKDATVFAEEEARQATVKRAEVERRTLDTYAFIPLPLRRHFKLTRRLHLGNNEPELLTKNPRDVTLARYARTARLLYHATPELHETLYPSEVEALICTQVSFERALAKLAHLERESKSRTVVQLERQVIGLVDTCLKGLCDVYIALVQPKRTHLLYTAASSASHMLRKSLPSGKGVSFRAVDYDEIVVCADIADDDAIECFGPHRCGAFAAVPLPGKLHSTKSRAVIGILAADATRRAWACHPGSMSAADVAAFLKSYGLGDCVDTFVKHGVDGQALLGLKDLNLEFTLGIHRVHTRTKLVALIEGLNDGLPLHLPDLPVPFVDEPETMQFLTRVADIAGPLLATARRNEWHRRLLDATKNGACSQYDLYFIVVQAMLHCVLSVAGLAIWRVQVVPTNVLQSSVVVLAACEVPSDRTAPFVHGSEKSIKRVPLFKETSTSIVRGSVVHVSLAHAAREASTYSILWSNQSVEDVSWPELERRLPVRPLNTQHFQLQGVLQALDAHSHDFVVPFPNHGIKVWVQRFQDEPNFTYLVVATFDAAADVGEAMGFLTTLLPDLEHALHCVRGRQRRHAQRVAATARLRQLTAAVALTPSPDALRALDDLLHRVANEIEACLPGTRTAVFELQPSGKSLRCTFAFHGAPLLDATLDDDEAVATECLAAAAPLVVRSLATVRGWLSIEAEALPVVLLPLRHDDAVVGLLVVYDFRRVEKGREDEMHPERGVLPLLEVAAHGMAAALRLKRRAARIFALGSLVDADAFAAPAQLYKAALDCLKASLLGVQKARLVAVRKRDGKPAVLLDAADTAHWPVLDLSYVEGARARVYELRWSTFQAYHALDDHTLALIQQRLTTTPSLLRKASDVAGELATFEVLVDPPEAVEWNKKLRSMLDAAYQVVFGNQTLLTSLVPALCSATYLVALTVSLPPHFKFAAEPKFVDLVSATLSSGLDRLHARYTRVRCRAAALDALQRYAQSQATVSLPPSDERATEVRPDLQRAALAALATALGPCNAYIGLREPALATIAFTAATASSCMQGKRLVAGKGGVGFRVMASQAPVVVTTATDASALRHFGPPAAFVLPYVAVPVGAVGVLALDDLSGYGPAETQPEMGVVDFVGRIADTVATGIVTTRAQTSAFRADLRARAVQDALVLSDNLRHTELYAQQQCVSIVQRAFTGVAVYVAVADGLCDRFTYSAASATSHMLGRTMDTVRSWTFECFLRQTPVVLAHVEKDPRIHRFDDAQTGIFVAVPIPFVGVLAVDTFPGAAGGPYCETLPESGTVACLEAVASSLGAHIRAKRLHDSTKALGGIFQGNATTFRVLYSAVAREVARNCPAAVRLEVWYIYDALPPLAQFTQTSMTHASTAALTADDAALLRVVAAPEVLPDSRSLAVRVAMFDPYVTGPPVVSTVLVVTRVAGADWDYDLHVLRTLQPVVDAAFELASQRAAADVARRAALAQLDAIATTTEGISSVDAFDGLFATFDRCLDVVAQALGKGTDVYTAFLEPRFTEFAKTDVDGLVFRSVSAESLMRGVVLEADDLLSFQCLRLQEPIVINHLAKQGRLVRACTARKATRTFAVVPLSTLGVLAGDSFGPANFNAKNELERDVVMFLEAVAARLVALYEDTHHRYSRDRLGAVGPDLAALYAETLAAAHRDVTHLHCAHVLELAPDFTGDLTVLAWLKFPNRRPLRRHAHYCYEHRCRQHYVRRLIHSDAIRLPMTNCPTTLDDARSGVAAPVLAATGLDARGAFPVFAAMLDGSMRTPRIALAVYRKPRRPFTERDTATLTRLVASVQAAYRAAFTQLVCQSMSVEVFFFAREMLQARDGVVAVQAGVKHFAVTYSTNEAKAPRGPLKKTKKQATRLAAFAATTAPVAVALITPPVAPVASMALAPSTAPTSPVALTPPSAKATRFGFPKKLPAKTTTSMTAADAAPTMPPPVLHYEVALRLPHAEFAILDVFCAAGFVDDDAGVHRVVMAEWVQAAAATAATFLEKPTGDERTVGHLLEAWFTVAKAALGVARLAVEHDVRLLLDAAVADAPTPCPPSAATVVTAALLCAGVKKELVTSPRVALELFLSKGVAQHLFESDPFDVASKSRVWTGAFKCRAFLSATSLVQLVPQLSPTLLLLLRFTVLIVAIAKFLKHDVDAAKAARKHLTDAAIKLQCRVRCIRARVETQRRRTQRRAAIILQCCARQYLARRTVRRRRQARAARRLQAWWRRCRGPAKPTFSTKKLLDHVRALQARYATDNSAPPEDATAWGDLAGSTFETFLAGRHGKAMLAREERALAAKMKARLKARNELPLEARIVEEVDDLFDYYDYTGTGSISRDDTKLVIAKLRIPLQIDELEDVVSMIDFDKSGDVSAEEFTNWFQYELAGLRRRSADCGSLSRTDRDWFVQAMARRFLRQKYNIHVARTKDDTR</sequence>
<feature type="domain" description="EF-hand" evidence="3">
    <location>
        <begin position="2303"/>
        <end position="2338"/>
    </location>
</feature>
<protein>
    <submittedName>
        <fullName evidence="4">Uncharacterized protein</fullName>
    </submittedName>
</protein>
<dbReference type="PROSITE" id="PS50222">
    <property type="entry name" value="EF_HAND_2"/>
    <property type="match status" value="2"/>
</dbReference>
<dbReference type="STRING" id="1202772.A0A1V9YA80"/>
<organism evidence="4 5">
    <name type="scientific">Achlya hypogyna</name>
    <name type="common">Oomycete</name>
    <name type="synonym">Protoachlya hypogyna</name>
    <dbReference type="NCBI Taxonomy" id="1202772"/>
    <lineage>
        <taxon>Eukaryota</taxon>
        <taxon>Sar</taxon>
        <taxon>Stramenopiles</taxon>
        <taxon>Oomycota</taxon>
        <taxon>Saprolegniomycetes</taxon>
        <taxon>Saprolegniales</taxon>
        <taxon>Achlyaceae</taxon>
        <taxon>Achlya</taxon>
    </lineage>
</organism>
<evidence type="ECO:0000313" key="5">
    <source>
        <dbReference type="Proteomes" id="UP000243579"/>
    </source>
</evidence>
<dbReference type="Pfam" id="PF00536">
    <property type="entry name" value="SAM_1"/>
    <property type="match status" value="1"/>
</dbReference>
<dbReference type="InterPro" id="IPR018247">
    <property type="entry name" value="EF_Hand_1_Ca_BS"/>
</dbReference>
<dbReference type="Proteomes" id="UP000243579">
    <property type="component" value="Unassembled WGS sequence"/>
</dbReference>
<dbReference type="SMART" id="SM00015">
    <property type="entry name" value="IQ"/>
    <property type="match status" value="2"/>
</dbReference>
<dbReference type="SMART" id="SM00454">
    <property type="entry name" value="SAM"/>
    <property type="match status" value="1"/>
</dbReference>
<evidence type="ECO:0000259" key="3">
    <source>
        <dbReference type="PROSITE" id="PS50222"/>
    </source>
</evidence>
<accession>A0A1V9YA80</accession>
<dbReference type="EMBL" id="JNBR01002430">
    <property type="protein sequence ID" value="OQR82594.1"/>
    <property type="molecule type" value="Genomic_DNA"/>
</dbReference>
<feature type="domain" description="SAM" evidence="2">
    <location>
        <begin position="247"/>
        <end position="311"/>
    </location>
</feature>
<dbReference type="Pfam" id="PF13499">
    <property type="entry name" value="EF-hand_7"/>
    <property type="match status" value="1"/>
</dbReference>
<proteinExistence type="predicted"/>
<dbReference type="CDD" id="cd00051">
    <property type="entry name" value="EFh"/>
    <property type="match status" value="1"/>
</dbReference>
<dbReference type="Gene3D" id="1.10.150.50">
    <property type="entry name" value="Transcription Factor, Ets-1"/>
    <property type="match status" value="1"/>
</dbReference>
<evidence type="ECO:0000256" key="1">
    <source>
        <dbReference type="ARBA" id="ARBA00022837"/>
    </source>
</evidence>
<dbReference type="Gene3D" id="3.30.450.40">
    <property type="match status" value="1"/>
</dbReference>
<dbReference type="PROSITE" id="PS50105">
    <property type="entry name" value="SAM_DOMAIN"/>
    <property type="match status" value="1"/>
</dbReference>
<evidence type="ECO:0000259" key="2">
    <source>
        <dbReference type="PROSITE" id="PS50105"/>
    </source>
</evidence>
<dbReference type="InterPro" id="IPR001660">
    <property type="entry name" value="SAM"/>
</dbReference>
<dbReference type="SUPFAM" id="SSF47769">
    <property type="entry name" value="SAM/Pointed domain"/>
    <property type="match status" value="1"/>
</dbReference>
<dbReference type="InterPro" id="IPR029016">
    <property type="entry name" value="GAF-like_dom_sf"/>
</dbReference>
<feature type="domain" description="EF-hand" evidence="3">
    <location>
        <begin position="2339"/>
        <end position="2374"/>
    </location>
</feature>
<gene>
    <name evidence="4" type="ORF">ACHHYP_15749</name>
</gene>
<dbReference type="CDD" id="cd09487">
    <property type="entry name" value="SAM_superfamily"/>
    <property type="match status" value="1"/>
</dbReference>
<keyword evidence="1" id="KW-0106">Calcium</keyword>
<dbReference type="InterPro" id="IPR013761">
    <property type="entry name" value="SAM/pointed_sf"/>
</dbReference>
<dbReference type="SUPFAM" id="SSF52540">
    <property type="entry name" value="P-loop containing nucleoside triphosphate hydrolases"/>
    <property type="match status" value="1"/>
</dbReference>